<dbReference type="KEGG" id="vra:106779049"/>
<sequence length="260" mass="29227">MSKQQPHPTSANEKDINTNEEVTNSFSNDERSAVSAIVNLKQSCNHQFIPSNEEDRIHILSLKSAAAQVVNIFETLKSENDNRKRENDSIKAENDSFKKTIQNLSQRLNALENQASNSPAKIRSKTTKIVKSLAENVQPNEENTTSSGKFDILAEKLADEEDNMSVEEENSSSLDSEEKIVKQETSWITVDYNKKKTKKKRTKPTSPSSTSEDEISDPEYRSRRKIFKKINNQASKITKENGQINNSGSNIDKSSNSNNS</sequence>
<dbReference type="Proteomes" id="UP000087766">
    <property type="component" value="Unplaced"/>
</dbReference>
<name>A0A1S3VWX6_VIGRR</name>
<proteinExistence type="predicted"/>
<keyword evidence="1" id="KW-0175">Coiled coil</keyword>
<feature type="compositionally biased region" description="Polar residues" evidence="2">
    <location>
        <begin position="1"/>
        <end position="11"/>
    </location>
</feature>
<keyword evidence="3" id="KW-1185">Reference proteome</keyword>
<accession>A0A1S3VWX6</accession>
<dbReference type="RefSeq" id="XP_014522564.1">
    <property type="nucleotide sequence ID" value="XM_014667078.1"/>
</dbReference>
<evidence type="ECO:0000313" key="3">
    <source>
        <dbReference type="Proteomes" id="UP000087766"/>
    </source>
</evidence>
<feature type="compositionally biased region" description="Acidic residues" evidence="2">
    <location>
        <begin position="158"/>
        <end position="170"/>
    </location>
</feature>
<evidence type="ECO:0000313" key="4">
    <source>
        <dbReference type="RefSeq" id="XP_014522564.1"/>
    </source>
</evidence>
<dbReference type="GeneID" id="106779049"/>
<feature type="region of interest" description="Disordered" evidence="2">
    <location>
        <begin position="158"/>
        <end position="260"/>
    </location>
</feature>
<feature type="non-terminal residue" evidence="4">
    <location>
        <position position="260"/>
    </location>
</feature>
<organism evidence="3 4">
    <name type="scientific">Vigna radiata var. radiata</name>
    <name type="common">Mung bean</name>
    <name type="synonym">Phaseolus aureus</name>
    <dbReference type="NCBI Taxonomy" id="3916"/>
    <lineage>
        <taxon>Eukaryota</taxon>
        <taxon>Viridiplantae</taxon>
        <taxon>Streptophyta</taxon>
        <taxon>Embryophyta</taxon>
        <taxon>Tracheophyta</taxon>
        <taxon>Spermatophyta</taxon>
        <taxon>Magnoliopsida</taxon>
        <taxon>eudicotyledons</taxon>
        <taxon>Gunneridae</taxon>
        <taxon>Pentapetalae</taxon>
        <taxon>rosids</taxon>
        <taxon>fabids</taxon>
        <taxon>Fabales</taxon>
        <taxon>Fabaceae</taxon>
        <taxon>Papilionoideae</taxon>
        <taxon>50 kb inversion clade</taxon>
        <taxon>NPAAA clade</taxon>
        <taxon>indigoferoid/millettioid clade</taxon>
        <taxon>Phaseoleae</taxon>
        <taxon>Vigna</taxon>
    </lineage>
</organism>
<feature type="compositionally biased region" description="Polar residues" evidence="2">
    <location>
        <begin position="230"/>
        <end position="244"/>
    </location>
</feature>
<reference evidence="4" key="1">
    <citation type="submission" date="2025-08" db="UniProtKB">
        <authorList>
            <consortium name="RefSeq"/>
        </authorList>
    </citation>
    <scope>IDENTIFICATION</scope>
    <source>
        <tissue evidence="4">Leaf</tissue>
    </source>
</reference>
<feature type="region of interest" description="Disordered" evidence="2">
    <location>
        <begin position="1"/>
        <end position="28"/>
    </location>
</feature>
<gene>
    <name evidence="4" type="primary">LOC106779049</name>
</gene>
<feature type="compositionally biased region" description="Low complexity" evidence="2">
    <location>
        <begin position="245"/>
        <end position="260"/>
    </location>
</feature>
<evidence type="ECO:0000256" key="2">
    <source>
        <dbReference type="SAM" id="MobiDB-lite"/>
    </source>
</evidence>
<dbReference type="AlphaFoldDB" id="A0A1S3VWX6"/>
<evidence type="ECO:0000256" key="1">
    <source>
        <dbReference type="SAM" id="Coils"/>
    </source>
</evidence>
<protein>
    <submittedName>
        <fullName evidence="4">Uncharacterized protein LOC106779049</fullName>
    </submittedName>
</protein>
<feature type="coiled-coil region" evidence="1">
    <location>
        <begin position="73"/>
        <end position="114"/>
    </location>
</feature>